<proteinExistence type="predicted"/>
<dbReference type="Pfam" id="PF09424">
    <property type="entry name" value="YqeY"/>
    <property type="match status" value="1"/>
</dbReference>
<dbReference type="GO" id="GO:0016740">
    <property type="term" value="F:transferase activity"/>
    <property type="evidence" value="ECO:0007669"/>
    <property type="project" value="UniProtKB-KW"/>
</dbReference>
<dbReference type="InterPro" id="IPR003789">
    <property type="entry name" value="Asn/Gln_tRNA_amidoTrase-B-like"/>
</dbReference>
<reference evidence="2" key="1">
    <citation type="submission" date="2017-09" db="EMBL/GenBank/DDBJ databases">
        <title>Depth-based differentiation of microbial function through sediment-hosted aquifers and enrichment of novel symbionts in the deep terrestrial subsurface.</title>
        <authorList>
            <person name="Probst A.J."/>
            <person name="Ladd B."/>
            <person name="Jarett J.K."/>
            <person name="Geller-Mcgrath D.E."/>
            <person name="Sieber C.M.K."/>
            <person name="Emerson J.B."/>
            <person name="Anantharaman K."/>
            <person name="Thomas B.C."/>
            <person name="Malmstrom R."/>
            <person name="Stieglmeier M."/>
            <person name="Klingl A."/>
            <person name="Woyke T."/>
            <person name="Ryan C.M."/>
            <person name="Banfield J.F."/>
        </authorList>
    </citation>
    <scope>NUCLEOTIDE SEQUENCE [LARGE SCALE GENOMIC DNA]</scope>
</reference>
<dbReference type="Gene3D" id="1.10.10.410">
    <property type="match status" value="1"/>
</dbReference>
<dbReference type="InterPro" id="IPR019004">
    <property type="entry name" value="YqeY/Aim41"/>
</dbReference>
<dbReference type="InterPro" id="IPR042184">
    <property type="entry name" value="YqeY/Aim41_N"/>
</dbReference>
<dbReference type="AlphaFoldDB" id="A0A2H0VGF1"/>
<keyword evidence="1" id="KW-0808">Transferase</keyword>
<dbReference type="InterPro" id="IPR023168">
    <property type="entry name" value="GatB_Yqey_C_2"/>
</dbReference>
<dbReference type="PANTHER" id="PTHR28055:SF1">
    <property type="entry name" value="ALTERED INHERITANCE OF MITOCHONDRIA PROTEIN 41, MITOCHONDRIAL"/>
    <property type="match status" value="1"/>
</dbReference>
<dbReference type="EMBL" id="PFAH01000002">
    <property type="protein sequence ID" value="PIR98187.1"/>
    <property type="molecule type" value="Genomic_DNA"/>
</dbReference>
<gene>
    <name evidence="1" type="ORF">COT89_00530</name>
</gene>
<evidence type="ECO:0000313" key="1">
    <source>
        <dbReference type="EMBL" id="PIR98187.1"/>
    </source>
</evidence>
<dbReference type="SUPFAM" id="SSF89095">
    <property type="entry name" value="GatB/YqeY motif"/>
    <property type="match status" value="1"/>
</dbReference>
<evidence type="ECO:0000313" key="2">
    <source>
        <dbReference type="Proteomes" id="UP000231466"/>
    </source>
</evidence>
<accession>A0A2H0VGF1</accession>
<name>A0A2H0VGF1_9BACT</name>
<sequence>MLMLEKIKKDLVEAMKAKDALKMGTIRMILASVHNEEIAKGKDKELTDEDIVGVIRKEAKKRREAIEIYESADRPELANKEKAELETINEYLPPELSEEEIQKIIDEVVSRGEENLGKVMGQVMIKIAGRAEPGKVSELVKRALENS</sequence>
<dbReference type="PANTHER" id="PTHR28055">
    <property type="entry name" value="ALTERED INHERITANCE OF MITOCHONDRIA PROTEIN 41, MITOCHONDRIAL"/>
    <property type="match status" value="1"/>
</dbReference>
<comment type="caution">
    <text evidence="1">The sequence shown here is derived from an EMBL/GenBank/DDBJ whole genome shotgun (WGS) entry which is preliminary data.</text>
</comment>
<dbReference type="Proteomes" id="UP000231466">
    <property type="component" value="Unassembled WGS sequence"/>
</dbReference>
<dbReference type="GO" id="GO:0016884">
    <property type="term" value="F:carbon-nitrogen ligase activity, with glutamine as amido-N-donor"/>
    <property type="evidence" value="ECO:0007669"/>
    <property type="project" value="InterPro"/>
</dbReference>
<protein>
    <submittedName>
        <fullName evidence="1">Glutamyl-tRNA amidotransferase</fullName>
    </submittedName>
</protein>
<dbReference type="Gene3D" id="1.10.1510.10">
    <property type="entry name" value="Uncharacterised protein YqeY/AIM41 PF09424, N-terminal domain"/>
    <property type="match status" value="1"/>
</dbReference>
<organism evidence="1 2">
    <name type="scientific">Candidatus Colwellbacteria bacterium CG10_big_fil_rev_8_21_14_0_10_42_22</name>
    <dbReference type="NCBI Taxonomy" id="1974540"/>
    <lineage>
        <taxon>Bacteria</taxon>
        <taxon>Candidatus Colwelliibacteriota</taxon>
    </lineage>
</organism>